<evidence type="ECO:0000313" key="1">
    <source>
        <dbReference type="EMBL" id="MDW9250964.1"/>
    </source>
</evidence>
<protein>
    <submittedName>
        <fullName evidence="1">Uncharacterized protein</fullName>
    </submittedName>
</protein>
<dbReference type="AlphaFoldDB" id="A0AAW9CK40"/>
<gene>
    <name evidence="1" type="ORF">C7S16_4649</name>
</gene>
<organism evidence="1 2">
    <name type="scientific">Burkholderia thailandensis</name>
    <dbReference type="NCBI Taxonomy" id="57975"/>
    <lineage>
        <taxon>Bacteria</taxon>
        <taxon>Pseudomonadati</taxon>
        <taxon>Pseudomonadota</taxon>
        <taxon>Betaproteobacteria</taxon>
        <taxon>Burkholderiales</taxon>
        <taxon>Burkholderiaceae</taxon>
        <taxon>Burkholderia</taxon>
        <taxon>pseudomallei group</taxon>
    </lineage>
</organism>
<proteinExistence type="predicted"/>
<accession>A0AAW9CK40</accession>
<dbReference type="Proteomes" id="UP001272137">
    <property type="component" value="Unassembled WGS sequence"/>
</dbReference>
<sequence length="38" mass="3929">MNSAESFAFGGAPVEADQCPWAASDFDVLGVGVRVART</sequence>
<comment type="caution">
    <text evidence="1">The sequence shown here is derived from an EMBL/GenBank/DDBJ whole genome shotgun (WGS) entry which is preliminary data.</text>
</comment>
<reference evidence="1" key="1">
    <citation type="submission" date="2018-08" db="EMBL/GenBank/DDBJ databases">
        <title>Identification of Burkholderia cepacia strains that express a Burkholderia pseudomallei-like capsular polysaccharide.</title>
        <authorList>
            <person name="Burtnick M.N."/>
            <person name="Vongsouvath M."/>
            <person name="Newton P."/>
            <person name="Wuthiekanun V."/>
            <person name="Limmathurotsakul D."/>
            <person name="Brett P.J."/>
            <person name="Chantratita N."/>
            <person name="Dance D.A."/>
        </authorList>
    </citation>
    <scope>NUCLEOTIDE SEQUENCE</scope>
    <source>
        <strain evidence="1">SBXCC001</strain>
    </source>
</reference>
<evidence type="ECO:0000313" key="2">
    <source>
        <dbReference type="Proteomes" id="UP001272137"/>
    </source>
</evidence>
<dbReference type="EMBL" id="QXCT01000001">
    <property type="protein sequence ID" value="MDW9250964.1"/>
    <property type="molecule type" value="Genomic_DNA"/>
</dbReference>
<name>A0AAW9CK40_BURTH</name>